<evidence type="ECO:0000313" key="4">
    <source>
        <dbReference type="Proteomes" id="UP000070168"/>
    </source>
</evidence>
<sequence>MDAASACLIQNAVALYAPSLVLTNTNKVSNAYKGRCTDTAGYISNAEIKEIIDGKNKDYSVLQNTFDSKSDSNILFFGTSDKADWVAYMDEATKKNRANWYAGLNFGGTTDWAEDLKELITADLISLEKYGVQNLGIKATNPGIYWDGINGMDPEHWPNVLQIDYLGVVVEEEFEWDSLSADLYTFCIGMNLYMVGENCDIGKDRSPLLPSTKSSTTRMRLLSTDAWNGIIFANGTKLDNPSPTLHPGRVEILRNGTVFGNGTVLSMDIRNPDYRSTSF</sequence>
<keyword evidence="2" id="KW-0843">Virulence</keyword>
<proteinExistence type="predicted"/>
<gene>
    <name evidence="3" type="ORF">PGRI_060310</name>
</gene>
<dbReference type="STRING" id="5078.A0A135LMA7"/>
<dbReference type="EMBL" id="LHQR01000048">
    <property type="protein sequence ID" value="KXG50064.1"/>
    <property type="molecule type" value="Genomic_DNA"/>
</dbReference>
<accession>A0A135LMA7</accession>
<organism evidence="3 4">
    <name type="scientific">Penicillium patulum</name>
    <name type="common">Penicillium griseofulvum</name>
    <dbReference type="NCBI Taxonomy" id="5078"/>
    <lineage>
        <taxon>Eukaryota</taxon>
        <taxon>Fungi</taxon>
        <taxon>Dikarya</taxon>
        <taxon>Ascomycota</taxon>
        <taxon>Pezizomycotina</taxon>
        <taxon>Eurotiomycetes</taxon>
        <taxon>Eurotiomycetidae</taxon>
        <taxon>Eurotiales</taxon>
        <taxon>Aspergillaceae</taxon>
        <taxon>Penicillium</taxon>
    </lineage>
</organism>
<name>A0A135LMA7_PENPA</name>
<dbReference type="Proteomes" id="UP000070168">
    <property type="component" value="Unassembled WGS sequence"/>
</dbReference>
<dbReference type="GO" id="GO:0008061">
    <property type="term" value="F:chitin binding"/>
    <property type="evidence" value="ECO:0007669"/>
    <property type="project" value="UniProtKB-KW"/>
</dbReference>
<dbReference type="InterPro" id="IPR053214">
    <property type="entry name" value="LysM12-like"/>
</dbReference>
<dbReference type="PANTHER" id="PTHR47700:SF2">
    <property type="entry name" value="CHITINASE"/>
    <property type="match status" value="1"/>
</dbReference>
<reference evidence="3 4" key="1">
    <citation type="journal article" date="2016" name="BMC Genomics">
        <title>Genome sequencing and secondary metabolism of the postharvest pathogen Penicillium griseofulvum.</title>
        <authorList>
            <person name="Banani H."/>
            <person name="Marcet-Houben M."/>
            <person name="Ballester A.R."/>
            <person name="Abbruscato P."/>
            <person name="Gonzalez-Candelas L."/>
            <person name="Gabaldon T."/>
            <person name="Spadaro D."/>
        </authorList>
    </citation>
    <scope>NUCLEOTIDE SEQUENCE [LARGE SCALE GENOMIC DNA]</scope>
    <source>
        <strain evidence="3 4">PG3</strain>
    </source>
</reference>
<evidence type="ECO:0000256" key="2">
    <source>
        <dbReference type="ARBA" id="ARBA00023026"/>
    </source>
</evidence>
<dbReference type="RefSeq" id="XP_040648600.1">
    <property type="nucleotide sequence ID" value="XM_040793745.1"/>
</dbReference>
<evidence type="ECO:0000256" key="1">
    <source>
        <dbReference type="ARBA" id="ARBA00022669"/>
    </source>
</evidence>
<keyword evidence="1" id="KW-0147">Chitin-binding</keyword>
<dbReference type="AlphaFoldDB" id="A0A135LMA7"/>
<evidence type="ECO:0000313" key="3">
    <source>
        <dbReference type="EMBL" id="KXG50064.1"/>
    </source>
</evidence>
<dbReference type="OrthoDB" id="4369696at2759"/>
<dbReference type="PANTHER" id="PTHR47700">
    <property type="entry name" value="V CHITINASE, PUTATIVE (AFU_ORTHOLOGUE AFUA_6G13720)-RELATED"/>
    <property type="match status" value="1"/>
</dbReference>
<dbReference type="GeneID" id="63709045"/>
<protein>
    <submittedName>
        <fullName evidence="3">Uncharacterized protein</fullName>
    </submittedName>
</protein>
<keyword evidence="4" id="KW-1185">Reference proteome</keyword>
<comment type="caution">
    <text evidence="3">The sequence shown here is derived from an EMBL/GenBank/DDBJ whole genome shotgun (WGS) entry which is preliminary data.</text>
</comment>